<dbReference type="SUPFAM" id="SSF54495">
    <property type="entry name" value="UBC-like"/>
    <property type="match status" value="1"/>
</dbReference>
<dbReference type="CDD" id="cd16628">
    <property type="entry name" value="RING-HC_RBR_RNF14"/>
    <property type="match status" value="1"/>
</dbReference>
<feature type="domain" description="RWD" evidence="13">
    <location>
        <begin position="8"/>
        <end position="133"/>
    </location>
</feature>
<evidence type="ECO:0000256" key="5">
    <source>
        <dbReference type="ARBA" id="ARBA00022723"/>
    </source>
</evidence>
<dbReference type="SMART" id="SM00647">
    <property type="entry name" value="IBR"/>
    <property type="match status" value="2"/>
</dbReference>
<dbReference type="AlphaFoldDB" id="A0A6P3Y6Z6"/>
<dbReference type="CDD" id="cd20354">
    <property type="entry name" value="Rcat_RBR_RNF14"/>
    <property type="match status" value="1"/>
</dbReference>
<dbReference type="SMART" id="SM00591">
    <property type="entry name" value="RWD"/>
    <property type="match status" value="1"/>
</dbReference>
<dbReference type="InterPro" id="IPR016135">
    <property type="entry name" value="UBQ-conjugating_enzyme/RWD"/>
</dbReference>
<keyword evidence="9" id="KW-0862">Zinc</keyword>
<dbReference type="EC" id="2.3.2.31" evidence="3"/>
<evidence type="ECO:0000256" key="10">
    <source>
        <dbReference type="ARBA" id="ARBA00044508"/>
    </source>
</evidence>
<dbReference type="RefSeq" id="XP_014486804.1">
    <property type="nucleotide sequence ID" value="XM_014631318.1"/>
</dbReference>
<evidence type="ECO:0000259" key="12">
    <source>
        <dbReference type="PROSITE" id="PS50089"/>
    </source>
</evidence>
<evidence type="ECO:0000256" key="11">
    <source>
        <dbReference type="PROSITE-ProRule" id="PRU00175"/>
    </source>
</evidence>
<evidence type="ECO:0000256" key="3">
    <source>
        <dbReference type="ARBA" id="ARBA00012251"/>
    </source>
</evidence>
<evidence type="ECO:0000256" key="7">
    <source>
        <dbReference type="ARBA" id="ARBA00022771"/>
    </source>
</evidence>
<comment type="similarity">
    <text evidence="10">Belongs to the RBR family. RNF14 subfamily.</text>
</comment>
<keyword evidence="6" id="KW-0677">Repeat</keyword>
<dbReference type="PROSITE" id="PS50089">
    <property type="entry name" value="ZF_RING_2"/>
    <property type="match status" value="1"/>
</dbReference>
<evidence type="ECO:0000256" key="9">
    <source>
        <dbReference type="ARBA" id="ARBA00022833"/>
    </source>
</evidence>
<keyword evidence="15" id="KW-1185">Reference proteome</keyword>
<accession>A0A6P3Y6Z6</accession>
<dbReference type="InterPro" id="IPR001841">
    <property type="entry name" value="Znf_RING"/>
</dbReference>
<dbReference type="GO" id="GO:0008270">
    <property type="term" value="F:zinc ion binding"/>
    <property type="evidence" value="ECO:0007669"/>
    <property type="project" value="UniProtKB-KW"/>
</dbReference>
<evidence type="ECO:0000313" key="18">
    <source>
        <dbReference type="RefSeq" id="XP_014486806.1"/>
    </source>
</evidence>
<dbReference type="SUPFAM" id="SSF57850">
    <property type="entry name" value="RING/U-box"/>
    <property type="match status" value="3"/>
</dbReference>
<protein>
    <recommendedName>
        <fullName evidence="3">RBR-type E3 ubiquitin transferase</fullName>
        <ecNumber evidence="3">2.3.2.31</ecNumber>
    </recommendedName>
</protein>
<dbReference type="PROSITE" id="PS00518">
    <property type="entry name" value="ZF_RING_1"/>
    <property type="match status" value="1"/>
</dbReference>
<evidence type="ECO:0000256" key="8">
    <source>
        <dbReference type="ARBA" id="ARBA00022786"/>
    </source>
</evidence>
<keyword evidence="4" id="KW-0808">Transferase</keyword>
<dbReference type="InterPro" id="IPR047548">
    <property type="entry name" value="Rcat_RBR_RNF14"/>
</dbReference>
<evidence type="ECO:0000259" key="14">
    <source>
        <dbReference type="PROSITE" id="PS51873"/>
    </source>
</evidence>
<proteinExistence type="inferred from homology"/>
<evidence type="ECO:0000256" key="4">
    <source>
        <dbReference type="ARBA" id="ARBA00022679"/>
    </source>
</evidence>
<evidence type="ECO:0000259" key="13">
    <source>
        <dbReference type="PROSITE" id="PS50908"/>
    </source>
</evidence>
<dbReference type="RefSeq" id="XP_014486805.1">
    <property type="nucleotide sequence ID" value="XM_014631319.1"/>
</dbReference>
<dbReference type="InterPro" id="IPR044066">
    <property type="entry name" value="TRIAD_supradom"/>
</dbReference>
<dbReference type="RefSeq" id="XP_014486806.1">
    <property type="nucleotide sequence ID" value="XM_014631320.1"/>
</dbReference>
<evidence type="ECO:0000256" key="6">
    <source>
        <dbReference type="ARBA" id="ARBA00022737"/>
    </source>
</evidence>
<evidence type="ECO:0000313" key="16">
    <source>
        <dbReference type="RefSeq" id="XP_014486804.1"/>
    </source>
</evidence>
<dbReference type="OrthoDB" id="69641at2759"/>
<dbReference type="Pfam" id="PF05773">
    <property type="entry name" value="RWD"/>
    <property type="match status" value="1"/>
</dbReference>
<dbReference type="CDD" id="cd20341">
    <property type="entry name" value="BRcat_RBR_RNF14"/>
    <property type="match status" value="1"/>
</dbReference>
<dbReference type="GO" id="GO:0061630">
    <property type="term" value="F:ubiquitin protein ligase activity"/>
    <property type="evidence" value="ECO:0007669"/>
    <property type="project" value="UniProtKB-EC"/>
</dbReference>
<dbReference type="InterPro" id="IPR002867">
    <property type="entry name" value="IBR_dom"/>
</dbReference>
<gene>
    <name evidence="16 17 18" type="primary">LOC106750766</name>
</gene>
<dbReference type="KEGG" id="dqu:106750766"/>
<dbReference type="PANTHER" id="PTHR11685">
    <property type="entry name" value="RBR FAMILY RING FINGER AND IBR DOMAIN-CONTAINING"/>
    <property type="match status" value="1"/>
</dbReference>
<dbReference type="CDD" id="cd23820">
    <property type="entry name" value="RWD_RNF14"/>
    <property type="match status" value="1"/>
</dbReference>
<dbReference type="Gene3D" id="1.20.120.1750">
    <property type="match status" value="1"/>
</dbReference>
<name>A0A6P3Y6Z6_DINQU</name>
<evidence type="ECO:0000313" key="17">
    <source>
        <dbReference type="RefSeq" id="XP_014486805.1"/>
    </source>
</evidence>
<evidence type="ECO:0000313" key="15">
    <source>
        <dbReference type="Proteomes" id="UP000515204"/>
    </source>
</evidence>
<feature type="domain" description="RING-type" evidence="12">
    <location>
        <begin position="226"/>
        <end position="275"/>
    </location>
</feature>
<comment type="catalytic activity">
    <reaction evidence="1">
        <text>[E2 ubiquitin-conjugating enzyme]-S-ubiquitinyl-L-cysteine + [acceptor protein]-L-lysine = [E2 ubiquitin-conjugating enzyme]-L-cysteine + [acceptor protein]-N(6)-ubiquitinyl-L-lysine.</text>
        <dbReference type="EC" id="2.3.2.31"/>
    </reaction>
</comment>
<dbReference type="InterPro" id="IPR031127">
    <property type="entry name" value="E3_UB_ligase_RBR"/>
</dbReference>
<dbReference type="PROSITE" id="PS50908">
    <property type="entry name" value="RWD"/>
    <property type="match status" value="1"/>
</dbReference>
<dbReference type="Gene3D" id="3.30.40.10">
    <property type="entry name" value="Zinc/RING finger domain, C3HC4 (zinc finger)"/>
    <property type="match status" value="1"/>
</dbReference>
<dbReference type="Pfam" id="PF01485">
    <property type="entry name" value="IBR"/>
    <property type="match status" value="1"/>
</dbReference>
<keyword evidence="8" id="KW-0833">Ubl conjugation pathway</keyword>
<dbReference type="Proteomes" id="UP000515204">
    <property type="component" value="Unplaced"/>
</dbReference>
<dbReference type="Gene3D" id="3.10.110.10">
    <property type="entry name" value="Ubiquitin Conjugating Enzyme"/>
    <property type="match status" value="1"/>
</dbReference>
<keyword evidence="7 11" id="KW-0863">Zinc-finger</keyword>
<dbReference type="InterPro" id="IPR017907">
    <property type="entry name" value="Znf_RING_CS"/>
</dbReference>
<comment type="pathway">
    <text evidence="2">Protein modification; protein ubiquitination.</text>
</comment>
<dbReference type="Gene3D" id="2.20.25.20">
    <property type="match status" value="1"/>
</dbReference>
<feature type="domain" description="RING-type" evidence="14">
    <location>
        <begin position="222"/>
        <end position="463"/>
    </location>
</feature>
<evidence type="ECO:0000256" key="1">
    <source>
        <dbReference type="ARBA" id="ARBA00001798"/>
    </source>
</evidence>
<dbReference type="InterPro" id="IPR013083">
    <property type="entry name" value="Znf_RING/FYVE/PHD"/>
</dbReference>
<dbReference type="FunFam" id="3.30.40.10:FF:000137">
    <property type="entry name" value="RanBP-type and C3HC4-type zinc finger-containing protein 1"/>
    <property type="match status" value="1"/>
</dbReference>
<dbReference type="InterPro" id="IPR006575">
    <property type="entry name" value="RWD_dom"/>
</dbReference>
<dbReference type="GO" id="GO:0016567">
    <property type="term" value="P:protein ubiquitination"/>
    <property type="evidence" value="ECO:0007669"/>
    <property type="project" value="InterPro"/>
</dbReference>
<sequence>MDYEKQKDEVTALESIYNKEEFSYNEENNRFDCTFKIFVNLPTTYHLTYKDLRHEVDSVQKVQISYLPPLTLHVTLPDDYPSILAPTFTLCSSWLRPSALAKLCKKLDLLWESSKQEILFTWVEFLQNETLKFLKIKEYLDMDYMYTSYKKTLEKLQASQASKETGESQKQCISEVSKESTASKKSNSIDKRAILECPVGRNPIQVLVDYNEQRKQIEFKKNFYTCNICFTDKSGEHCTQFLPCAHTFCKDCIRGYFEVRIKEGSVQNICCPEEKCKFEATPGQIKDLVSSELFSKYDSILLSATLDTMMDIVYCPRRHCQYPVTRDLNDQMAKCPVCQYAFCIRCRMVYHGVEPCKISTAEKQRLVSEYQSGSNEKKVEMEQRYGKRQLQILIENAMSENWINDNSHNCPHCKSAIEKSDGCNKMTCSHCGTYFCWLCGMRLNPEAPYLHFRNPESKCFEMLYRGVIPDEPDDDDDFDLHAEYMEYYYYTDDEDIYDEDFVLELDD</sequence>
<dbReference type="GeneID" id="106750766"/>
<evidence type="ECO:0000256" key="2">
    <source>
        <dbReference type="ARBA" id="ARBA00004906"/>
    </source>
</evidence>
<dbReference type="InterPro" id="IPR031128">
    <property type="entry name" value="RNF14_RING-HC_Zfn"/>
</dbReference>
<dbReference type="Pfam" id="PF22191">
    <property type="entry name" value="IBR_1"/>
    <property type="match status" value="1"/>
</dbReference>
<keyword evidence="5" id="KW-0479">Metal-binding</keyword>
<reference evidence="16 17" key="1">
    <citation type="submission" date="2025-04" db="UniProtKB">
        <authorList>
            <consortium name="RefSeq"/>
        </authorList>
    </citation>
    <scope>IDENTIFICATION</scope>
</reference>
<dbReference type="PROSITE" id="PS51873">
    <property type="entry name" value="TRIAD"/>
    <property type="match status" value="1"/>
</dbReference>
<organism evidence="15 18">
    <name type="scientific">Dinoponera quadriceps</name>
    <name type="common">South American ant</name>
    <dbReference type="NCBI Taxonomy" id="609295"/>
    <lineage>
        <taxon>Eukaryota</taxon>
        <taxon>Metazoa</taxon>
        <taxon>Ecdysozoa</taxon>
        <taxon>Arthropoda</taxon>
        <taxon>Hexapoda</taxon>
        <taxon>Insecta</taxon>
        <taxon>Pterygota</taxon>
        <taxon>Neoptera</taxon>
        <taxon>Endopterygota</taxon>
        <taxon>Hymenoptera</taxon>
        <taxon>Apocrita</taxon>
        <taxon>Aculeata</taxon>
        <taxon>Formicoidea</taxon>
        <taxon>Formicidae</taxon>
        <taxon>Ponerinae</taxon>
        <taxon>Ponerini</taxon>
        <taxon>Dinoponera</taxon>
    </lineage>
</organism>